<dbReference type="RefSeq" id="WP_303701720.1">
    <property type="nucleotide sequence ID" value="NZ_VSIV01000271.1"/>
</dbReference>
<accession>A0A5D0MNE3</accession>
<dbReference type="EMBL" id="VSIV01000271">
    <property type="protein sequence ID" value="TYB32768.1"/>
    <property type="molecule type" value="Genomic_DNA"/>
</dbReference>
<protein>
    <submittedName>
        <fullName evidence="1">Uncharacterized protein</fullName>
    </submittedName>
</protein>
<comment type="caution">
    <text evidence="1">The sequence shown here is derived from an EMBL/GenBank/DDBJ whole genome shotgun (WGS) entry which is preliminary data.</text>
</comment>
<evidence type="ECO:0000313" key="2">
    <source>
        <dbReference type="Proteomes" id="UP000323337"/>
    </source>
</evidence>
<organism evidence="1 2">
    <name type="scientific">Flexistipes sinusarabici</name>
    <dbReference type="NCBI Taxonomy" id="2352"/>
    <lineage>
        <taxon>Bacteria</taxon>
        <taxon>Pseudomonadati</taxon>
        <taxon>Deferribacterota</taxon>
        <taxon>Deferribacteres</taxon>
        <taxon>Deferribacterales</taxon>
        <taxon>Flexistipitaceae</taxon>
        <taxon>Flexistipes</taxon>
    </lineage>
</organism>
<gene>
    <name evidence="1" type="ORF">FXF49_09835</name>
</gene>
<name>A0A5D0MNE3_FLESI</name>
<evidence type="ECO:0000313" key="1">
    <source>
        <dbReference type="EMBL" id="TYB32768.1"/>
    </source>
</evidence>
<proteinExistence type="predicted"/>
<reference evidence="1 2" key="1">
    <citation type="submission" date="2019-08" db="EMBL/GenBank/DDBJ databases">
        <title>Genomic characterization of a novel candidate phylum (ARYD3) from a high temperature, high salinity tertiary oil reservoir in north central Oklahoma, USA.</title>
        <authorList>
            <person name="Youssef N.H."/>
            <person name="Yadav A."/>
            <person name="Elshahed M.S."/>
        </authorList>
    </citation>
    <scope>NUCLEOTIDE SEQUENCE [LARGE SCALE GENOMIC DNA]</scope>
    <source>
        <strain evidence="1">ARYD1</strain>
    </source>
</reference>
<dbReference type="AlphaFoldDB" id="A0A5D0MNE3"/>
<sequence>MTDNEDLEINLFQLNGLFTEDQKRGFRFILQKGVFCTTCKGPCEKEIQIEKTYITPMNDILVKGTCKVCGGKVARVIEFGEDKTFSEKADKFRKNIKD</sequence>
<dbReference type="Proteomes" id="UP000323337">
    <property type="component" value="Unassembled WGS sequence"/>
</dbReference>